<dbReference type="EMBL" id="VJVZ01000001">
    <property type="protein sequence ID" value="TRW27380.1"/>
    <property type="molecule type" value="Genomic_DNA"/>
</dbReference>
<evidence type="ECO:0000313" key="2">
    <source>
        <dbReference type="EMBL" id="TRW27380.1"/>
    </source>
</evidence>
<dbReference type="SUPFAM" id="SSF159888">
    <property type="entry name" value="YdhG-like"/>
    <property type="match status" value="1"/>
</dbReference>
<reference evidence="2 3" key="1">
    <citation type="submission" date="2019-07" db="EMBL/GenBank/DDBJ databases">
        <title>Flavobacterium sp. nov., isolated from glacier ice.</title>
        <authorList>
            <person name="Liu Q."/>
            <person name="Xin Y.-H."/>
        </authorList>
    </citation>
    <scope>NUCLEOTIDE SEQUENCE [LARGE SCALE GENOMIC DNA]</scope>
    <source>
        <strain evidence="2 3">ZT4R6</strain>
    </source>
</reference>
<protein>
    <submittedName>
        <fullName evidence="2">DUF1801 domain-containing protein</fullName>
    </submittedName>
</protein>
<name>A0A552VAJ8_9FLAO</name>
<dbReference type="Gene3D" id="3.90.1150.200">
    <property type="match status" value="1"/>
</dbReference>
<dbReference type="Proteomes" id="UP000320643">
    <property type="component" value="Unassembled WGS sequence"/>
</dbReference>
<accession>A0A552VAJ8</accession>
<evidence type="ECO:0000313" key="3">
    <source>
        <dbReference type="Proteomes" id="UP000320643"/>
    </source>
</evidence>
<dbReference type="RefSeq" id="WP_143371606.1">
    <property type="nucleotide sequence ID" value="NZ_VJVZ01000001.1"/>
</dbReference>
<organism evidence="2 3">
    <name type="scientific">Flavobacterium zepuense</name>
    <dbReference type="NCBI Taxonomy" id="2593302"/>
    <lineage>
        <taxon>Bacteria</taxon>
        <taxon>Pseudomonadati</taxon>
        <taxon>Bacteroidota</taxon>
        <taxon>Flavobacteriia</taxon>
        <taxon>Flavobacteriales</taxon>
        <taxon>Flavobacteriaceae</taxon>
        <taxon>Flavobacterium</taxon>
    </lineage>
</organism>
<sequence>MAKQKLSDEDQVTQYIATSIHPLATTMQAIREVILSTDATVSEQIKWNAPAFYYNGAMAAFDAKEYKRDIVVFNLRKDNYILLIFPTGSVINDTTGILEGNYTDGRRMVAIHGEADFNTKKVALQQTIKLWLAQVEK</sequence>
<dbReference type="OrthoDB" id="9811812at2"/>
<evidence type="ECO:0000259" key="1">
    <source>
        <dbReference type="Pfam" id="PF08818"/>
    </source>
</evidence>
<gene>
    <name evidence="2" type="ORF">FMM05_01710</name>
</gene>
<feature type="domain" description="YdhG-like" evidence="1">
    <location>
        <begin position="26"/>
        <end position="122"/>
    </location>
</feature>
<dbReference type="InterPro" id="IPR014922">
    <property type="entry name" value="YdhG-like"/>
</dbReference>
<dbReference type="Pfam" id="PF08818">
    <property type="entry name" value="DUF1801"/>
    <property type="match status" value="1"/>
</dbReference>
<dbReference type="AlphaFoldDB" id="A0A552VAJ8"/>
<comment type="caution">
    <text evidence="2">The sequence shown here is derived from an EMBL/GenBank/DDBJ whole genome shotgun (WGS) entry which is preliminary data.</text>
</comment>
<keyword evidence="3" id="KW-1185">Reference proteome</keyword>
<proteinExistence type="predicted"/>